<dbReference type="Proteomes" id="UP000076587">
    <property type="component" value="Unassembled WGS sequence"/>
</dbReference>
<dbReference type="EMBL" id="AUXT01000173">
    <property type="protein sequence ID" value="KZN46016.1"/>
    <property type="molecule type" value="Genomic_DNA"/>
</dbReference>
<reference evidence="2 3" key="1">
    <citation type="submission" date="2013-07" db="EMBL/GenBank/DDBJ databases">
        <title>Comparative Genomic and Metabolomic Analysis of Twelve Strains of Pseudoalteromonas luteoviolacea.</title>
        <authorList>
            <person name="Vynne N.G."/>
            <person name="Mansson M."/>
            <person name="Gram L."/>
        </authorList>
    </citation>
    <scope>NUCLEOTIDE SEQUENCE [LARGE SCALE GENOMIC DNA]</scope>
    <source>
        <strain evidence="2 3">NCIMB 1942</strain>
    </source>
</reference>
<name>A0A167B0G1_9GAMM</name>
<dbReference type="RefSeq" id="WP_063377740.1">
    <property type="nucleotide sequence ID" value="NZ_AUXT01000173.1"/>
</dbReference>
<keyword evidence="1" id="KW-0472">Membrane</keyword>
<feature type="transmembrane region" description="Helical" evidence="1">
    <location>
        <begin position="132"/>
        <end position="154"/>
    </location>
</feature>
<evidence type="ECO:0000313" key="3">
    <source>
        <dbReference type="Proteomes" id="UP000076587"/>
    </source>
</evidence>
<keyword evidence="1" id="KW-0812">Transmembrane</keyword>
<feature type="transmembrane region" description="Helical" evidence="1">
    <location>
        <begin position="69"/>
        <end position="89"/>
    </location>
</feature>
<proteinExistence type="predicted"/>
<sequence length="167" mass="19255">MLEQQLNSLGDHIILVYVAMWLIYLFVYRRLDSNSIALTCLVLFSLLMNYLTPYVYSFAVNNEGVLPKAIFHLSFCAIQLVAMYVIRVTHSYFKLRMSKESLAIVYLYALQVVVHLVRLTEKAVFGTAYLSSFYMHAIPIVNILLSFVCVLCIVRSKAYKNAENEYL</sequence>
<dbReference type="OrthoDB" id="6306112at2"/>
<accession>A0A167B0G1</accession>
<feature type="transmembrane region" description="Helical" evidence="1">
    <location>
        <begin position="101"/>
        <end position="120"/>
    </location>
</feature>
<dbReference type="AlphaFoldDB" id="A0A167B0G1"/>
<feature type="transmembrane region" description="Helical" evidence="1">
    <location>
        <begin position="12"/>
        <end position="28"/>
    </location>
</feature>
<organism evidence="2 3">
    <name type="scientific">Pseudoalteromonas luteoviolacea NCIMB 1942</name>
    <dbReference type="NCBI Taxonomy" id="1365253"/>
    <lineage>
        <taxon>Bacteria</taxon>
        <taxon>Pseudomonadati</taxon>
        <taxon>Pseudomonadota</taxon>
        <taxon>Gammaproteobacteria</taxon>
        <taxon>Alteromonadales</taxon>
        <taxon>Pseudoalteromonadaceae</taxon>
        <taxon>Pseudoalteromonas</taxon>
    </lineage>
</organism>
<keyword evidence="1" id="KW-1133">Transmembrane helix</keyword>
<comment type="caution">
    <text evidence="2">The sequence shown here is derived from an EMBL/GenBank/DDBJ whole genome shotgun (WGS) entry which is preliminary data.</text>
</comment>
<feature type="transmembrane region" description="Helical" evidence="1">
    <location>
        <begin position="35"/>
        <end position="57"/>
    </location>
</feature>
<evidence type="ECO:0000313" key="2">
    <source>
        <dbReference type="EMBL" id="KZN46016.1"/>
    </source>
</evidence>
<evidence type="ECO:0000256" key="1">
    <source>
        <dbReference type="SAM" id="Phobius"/>
    </source>
</evidence>
<gene>
    <name evidence="2" type="ORF">N482_13155</name>
</gene>
<dbReference type="PATRIC" id="fig|1365253.3.peg.3208"/>
<protein>
    <submittedName>
        <fullName evidence="2">Uncharacterized protein</fullName>
    </submittedName>
</protein>